<dbReference type="GO" id="GO:0036503">
    <property type="term" value="P:ERAD pathway"/>
    <property type="evidence" value="ECO:0007669"/>
    <property type="project" value="TreeGrafter"/>
</dbReference>
<protein>
    <recommendedName>
        <fullName evidence="2">DnaJ homolog subfamily B member 9</fullName>
    </recommendedName>
    <alternativeName>
        <fullName evidence="3">Endoplasmic reticulum DNA J domain-containing protein 4</fullName>
    </alternativeName>
</protein>
<dbReference type="SMART" id="SM00271">
    <property type="entry name" value="DnaJ"/>
    <property type="match status" value="1"/>
</dbReference>
<dbReference type="Gene3D" id="1.10.287.110">
    <property type="entry name" value="DnaJ domain"/>
    <property type="match status" value="1"/>
</dbReference>
<reference evidence="8" key="1">
    <citation type="submission" date="2020-04" db="EMBL/GenBank/DDBJ databases">
        <authorList>
            <person name="Alioto T."/>
            <person name="Alioto T."/>
            <person name="Gomez Garrido J."/>
        </authorList>
    </citation>
    <scope>NUCLEOTIDE SEQUENCE</scope>
    <source>
        <strain evidence="8">A484AB</strain>
    </source>
</reference>
<feature type="compositionally biased region" description="Polar residues" evidence="6">
    <location>
        <begin position="249"/>
        <end position="258"/>
    </location>
</feature>
<accession>A0A7D9IKJ9</accession>
<dbReference type="GO" id="GO:0051787">
    <property type="term" value="F:misfolded protein binding"/>
    <property type="evidence" value="ECO:0007669"/>
    <property type="project" value="TreeGrafter"/>
</dbReference>
<evidence type="ECO:0000256" key="5">
    <source>
        <dbReference type="ARBA" id="ARBA00046365"/>
    </source>
</evidence>
<dbReference type="GO" id="GO:0051087">
    <property type="term" value="F:protein-folding chaperone binding"/>
    <property type="evidence" value="ECO:0007669"/>
    <property type="project" value="TreeGrafter"/>
</dbReference>
<keyword evidence="1" id="KW-0143">Chaperone</keyword>
<dbReference type="InterPro" id="IPR036869">
    <property type="entry name" value="J_dom_sf"/>
</dbReference>
<dbReference type="PANTHER" id="PTHR44360:SF1">
    <property type="entry name" value="DNAJ HOMOLOG SUBFAMILY B MEMBER 9"/>
    <property type="match status" value="1"/>
</dbReference>
<name>A0A7D9IKJ9_PARCT</name>
<evidence type="ECO:0000313" key="8">
    <source>
        <dbReference type="EMBL" id="CAB4009102.1"/>
    </source>
</evidence>
<evidence type="ECO:0000256" key="1">
    <source>
        <dbReference type="ARBA" id="ARBA00023186"/>
    </source>
</evidence>
<dbReference type="CDD" id="cd06257">
    <property type="entry name" value="DnaJ"/>
    <property type="match status" value="1"/>
</dbReference>
<keyword evidence="9" id="KW-1185">Reference proteome</keyword>
<evidence type="ECO:0000313" key="9">
    <source>
        <dbReference type="Proteomes" id="UP001152795"/>
    </source>
</evidence>
<dbReference type="Proteomes" id="UP001152795">
    <property type="component" value="Unassembled WGS sequence"/>
</dbReference>
<dbReference type="OrthoDB" id="552049at2759"/>
<sequence>MQSHVVKIFQHNIQSSSLLLGYFTCQFYQEYLRYSRIKSLLMQCENFVVIAAVFGAFVTELNLVLAGKDYYKILGVPRDSNGKQIKKAFRKLAIKYHPDKNKEKDAESKFREIAEAYEVLSDEKKRRQYDKFGEDGLKGEGFRTGSFDFDDFFKDFNFGGFGRGNYDNRRGDDNRRGGNGFKFSFGGGFDDFFKMDDDDDDYFEEEDSMFGGGFGDGFGDFGDFGDSFFGHHRNNHGDSMHSRQMYRESPNSGSQKQNCRTVTRKMGNMVTTFTECT</sequence>
<dbReference type="AlphaFoldDB" id="A0A7D9IKJ9"/>
<evidence type="ECO:0000256" key="6">
    <source>
        <dbReference type="SAM" id="MobiDB-lite"/>
    </source>
</evidence>
<feature type="domain" description="J" evidence="7">
    <location>
        <begin position="69"/>
        <end position="133"/>
    </location>
</feature>
<dbReference type="InterPro" id="IPR051948">
    <property type="entry name" value="Hsp70_co-chaperone_J-domain"/>
</dbReference>
<comment type="subunit">
    <text evidence="5">Interacts with HSPA5/BiP; interaction is direct. Interacts with ERN1/IRE1 (via the luminal region). Interacts with DERL1.</text>
</comment>
<comment type="function">
    <text evidence="4">Co-chaperone for Hsp70 protein HSPA5/BiP that acts as a key repressor of the ERN1/IRE1-mediated unfolded protein response (UPR). J domain-containing co-chaperones stimulate the ATPase activity of Hsp70 proteins and are required for efficient substrate recognition by Hsp70 proteins. In the unstressed endoplasmic reticulum, interacts with the luminal region of ERN1/IRE1 and selectively recruits HSPA5/BiP: HSPA5/BiP disrupts the dimerization of the active ERN1/IRE1 luminal region, thereby inactivating ERN1/IRE1. Also involved in endoplasmic reticulum-associated degradation (ERAD) of misfolded proteins. Required for survival of B-cell progenitors and normal antibody production.</text>
</comment>
<dbReference type="Pfam" id="PF00226">
    <property type="entry name" value="DnaJ"/>
    <property type="match status" value="1"/>
</dbReference>
<evidence type="ECO:0000256" key="4">
    <source>
        <dbReference type="ARBA" id="ARBA00045428"/>
    </source>
</evidence>
<gene>
    <name evidence="8" type="ORF">PACLA_8A082867</name>
</gene>
<organism evidence="8 9">
    <name type="scientific">Paramuricea clavata</name>
    <name type="common">Red gorgonian</name>
    <name type="synonym">Violescent sea-whip</name>
    <dbReference type="NCBI Taxonomy" id="317549"/>
    <lineage>
        <taxon>Eukaryota</taxon>
        <taxon>Metazoa</taxon>
        <taxon>Cnidaria</taxon>
        <taxon>Anthozoa</taxon>
        <taxon>Octocorallia</taxon>
        <taxon>Malacalcyonacea</taxon>
        <taxon>Plexauridae</taxon>
        <taxon>Paramuricea</taxon>
    </lineage>
</organism>
<dbReference type="PROSITE" id="PS00636">
    <property type="entry name" value="DNAJ_1"/>
    <property type="match status" value="1"/>
</dbReference>
<dbReference type="InterPro" id="IPR018253">
    <property type="entry name" value="DnaJ_domain_CS"/>
</dbReference>
<evidence type="ECO:0000256" key="3">
    <source>
        <dbReference type="ARBA" id="ARBA00041533"/>
    </source>
</evidence>
<dbReference type="EMBL" id="CACRXK020006338">
    <property type="protein sequence ID" value="CAB4009102.1"/>
    <property type="molecule type" value="Genomic_DNA"/>
</dbReference>
<evidence type="ECO:0000256" key="2">
    <source>
        <dbReference type="ARBA" id="ARBA00040158"/>
    </source>
</evidence>
<proteinExistence type="predicted"/>
<comment type="caution">
    <text evidence="8">The sequence shown here is derived from an EMBL/GenBank/DDBJ whole genome shotgun (WGS) entry which is preliminary data.</text>
</comment>
<dbReference type="SUPFAM" id="SSF46565">
    <property type="entry name" value="Chaperone J-domain"/>
    <property type="match status" value="1"/>
</dbReference>
<dbReference type="PROSITE" id="PS50076">
    <property type="entry name" value="DNAJ_2"/>
    <property type="match status" value="1"/>
</dbReference>
<evidence type="ECO:0000259" key="7">
    <source>
        <dbReference type="PROSITE" id="PS50076"/>
    </source>
</evidence>
<dbReference type="InterPro" id="IPR001623">
    <property type="entry name" value="DnaJ_domain"/>
</dbReference>
<dbReference type="PANTHER" id="PTHR44360">
    <property type="entry name" value="DNAJ HOMOLOG SUBFAMILY B MEMBER 9"/>
    <property type="match status" value="1"/>
</dbReference>
<dbReference type="GO" id="GO:0005783">
    <property type="term" value="C:endoplasmic reticulum"/>
    <property type="evidence" value="ECO:0007669"/>
    <property type="project" value="TreeGrafter"/>
</dbReference>
<feature type="region of interest" description="Disordered" evidence="6">
    <location>
        <begin position="238"/>
        <end position="258"/>
    </location>
</feature>
<dbReference type="PRINTS" id="PR00625">
    <property type="entry name" value="JDOMAIN"/>
</dbReference>